<dbReference type="PANTHER" id="PTHR11203">
    <property type="entry name" value="CLEAVAGE AND POLYADENYLATION SPECIFICITY FACTOR FAMILY MEMBER"/>
    <property type="match status" value="1"/>
</dbReference>
<feature type="domain" description="Metallo-beta-lactamase" evidence="2">
    <location>
        <begin position="13"/>
        <end position="216"/>
    </location>
</feature>
<dbReference type="SUPFAM" id="SSF56281">
    <property type="entry name" value="Metallo-hydrolase/oxidoreductase"/>
    <property type="match status" value="1"/>
</dbReference>
<name>A0A1I0QRX2_9EURY</name>
<dbReference type="InterPro" id="IPR050698">
    <property type="entry name" value="MBL"/>
</dbReference>
<feature type="region of interest" description="Disordered" evidence="1">
    <location>
        <begin position="457"/>
        <end position="484"/>
    </location>
</feature>
<dbReference type="PANTHER" id="PTHR11203:SF37">
    <property type="entry name" value="INTEGRATOR COMPLEX SUBUNIT 11"/>
    <property type="match status" value="1"/>
</dbReference>
<keyword evidence="4" id="KW-1185">Reference proteome</keyword>
<organism evidence="3 4">
    <name type="scientific">Natrinema salifodinae</name>
    <dbReference type="NCBI Taxonomy" id="1202768"/>
    <lineage>
        <taxon>Archaea</taxon>
        <taxon>Methanobacteriati</taxon>
        <taxon>Methanobacteriota</taxon>
        <taxon>Stenosarchaea group</taxon>
        <taxon>Halobacteria</taxon>
        <taxon>Halobacteriales</taxon>
        <taxon>Natrialbaceae</taxon>
        <taxon>Natrinema</taxon>
    </lineage>
</organism>
<evidence type="ECO:0000256" key="1">
    <source>
        <dbReference type="SAM" id="MobiDB-lite"/>
    </source>
</evidence>
<dbReference type="RefSeq" id="WP_049989207.1">
    <property type="nucleotide sequence ID" value="NZ_FOIS01000005.1"/>
</dbReference>
<dbReference type="EMBL" id="FOIS01000005">
    <property type="protein sequence ID" value="SEW30088.1"/>
    <property type="molecule type" value="Genomic_DNA"/>
</dbReference>
<dbReference type="STRING" id="1202768.SAMN05216285_3801"/>
<dbReference type="InterPro" id="IPR001279">
    <property type="entry name" value="Metallo-B-lactamas"/>
</dbReference>
<dbReference type="GO" id="GO:0004521">
    <property type="term" value="F:RNA endonuclease activity"/>
    <property type="evidence" value="ECO:0007669"/>
    <property type="project" value="TreeGrafter"/>
</dbReference>
<dbReference type="AlphaFoldDB" id="A0A1I0QRX2"/>
<reference evidence="4" key="1">
    <citation type="submission" date="2016-10" db="EMBL/GenBank/DDBJ databases">
        <authorList>
            <person name="Varghese N."/>
        </authorList>
    </citation>
    <scope>NUCLEOTIDE SEQUENCE [LARGE SCALE GENOMIC DNA]</scope>
    <source>
        <strain evidence="4">CGMCC 1.12284</strain>
    </source>
</reference>
<accession>A0A1I0QRX2</accession>
<evidence type="ECO:0000259" key="2">
    <source>
        <dbReference type="SMART" id="SM00849"/>
    </source>
</evidence>
<gene>
    <name evidence="3" type="ORF">SAMN05216285_3801</name>
</gene>
<evidence type="ECO:0000313" key="4">
    <source>
        <dbReference type="Proteomes" id="UP000183275"/>
    </source>
</evidence>
<dbReference type="OrthoDB" id="326442at2157"/>
<dbReference type="Gene3D" id="3.60.15.10">
    <property type="entry name" value="Ribonuclease Z/Hydroxyacylglutathione hydrolase-like"/>
    <property type="match status" value="1"/>
</dbReference>
<evidence type="ECO:0000313" key="3">
    <source>
        <dbReference type="EMBL" id="SEW30088.1"/>
    </source>
</evidence>
<protein>
    <submittedName>
        <fullName evidence="3">Putative mRNA 3-end processing factor</fullName>
    </submittedName>
</protein>
<dbReference type="SMART" id="SM00849">
    <property type="entry name" value="Lactamase_B"/>
    <property type="match status" value="1"/>
</dbReference>
<sequence length="553" mass="59259">MRVSYQHANVHSGNESTLLRFTTAEGTRACVLVDAGTGVDVDSLLADDEYLNAILLTHAHIDHYRMLAKNVRHNAPIYASPATATVLEQALPEARKDNDVGTVSDALDALEPIDDWTSILASLEVRPVSAGHTPGAAGFVLRFRDANAADGLVNGEQHLLATGDFTTRPCAGFPGLATAYPFEIDAVLLNVSTDDSYATALNDSLRTVLEHAYAGSRVVVATSSLTGVHYATLVGRVTAALDRDLPLTLVGQAAKLYEALGLDVPGVETERVFERPTAVLEQGGVTIAGPETPTRGSASHLLNAIEDDPAAVFVQLATGDTEAVSDVRCTTAAVELRNHPSLETIDDLVRDLVPKQVVVKHARGDTLNRFQRRFDHCFTWGTNDEDIHRLYEAGEWLAPGWIAESTATRIRTRQWEAVQTRSIDADVAVPAVQRRSVDLGAEGVDLEPLESAFARGSADPYAASATEAASPTQPAPETDTSNDADESIEAELLDRLETIESKLDRAANEEGETVRARVLTAGDGEQFLRLVDQADLDAGAVVEITISASDSRQ</sequence>
<dbReference type="InterPro" id="IPR036866">
    <property type="entry name" value="RibonucZ/Hydroxyglut_hydro"/>
</dbReference>
<proteinExistence type="predicted"/>
<dbReference type="eggNOG" id="arCOG00541">
    <property type="taxonomic scope" value="Archaea"/>
</dbReference>
<dbReference type="Proteomes" id="UP000183275">
    <property type="component" value="Unassembled WGS sequence"/>
</dbReference>
<dbReference type="Pfam" id="PF12706">
    <property type="entry name" value="Lactamase_B_2"/>
    <property type="match status" value="1"/>
</dbReference>